<dbReference type="Gene3D" id="3.30.465.10">
    <property type="match status" value="1"/>
</dbReference>
<dbReference type="InterPro" id="IPR006094">
    <property type="entry name" value="Oxid_FAD_bind_N"/>
</dbReference>
<protein>
    <recommendedName>
        <fullName evidence="2">FAD linked oxidase N-terminal domain-containing protein</fullName>
    </recommendedName>
</protein>
<reference evidence="3 4" key="1">
    <citation type="submission" date="2024-01" db="EMBL/GenBank/DDBJ databases">
        <title>The genomes of 5 underutilized Papilionoideae crops provide insights into root nodulation and disease resistanc.</title>
        <authorList>
            <person name="Yuan L."/>
        </authorList>
    </citation>
    <scope>NUCLEOTIDE SEQUENCE [LARGE SCALE GENOMIC DNA]</scope>
    <source>
        <strain evidence="3">ZHUSHIDOU_FW_LH</strain>
        <tissue evidence="3">Leaf</tissue>
    </source>
</reference>
<dbReference type="EMBL" id="JAYWIO010000003">
    <property type="protein sequence ID" value="KAK7273910.1"/>
    <property type="molecule type" value="Genomic_DNA"/>
</dbReference>
<dbReference type="InterPro" id="IPR016169">
    <property type="entry name" value="FAD-bd_PCMH_sub2"/>
</dbReference>
<evidence type="ECO:0000313" key="3">
    <source>
        <dbReference type="EMBL" id="KAK7273910.1"/>
    </source>
</evidence>
<dbReference type="GO" id="GO:0008720">
    <property type="term" value="F:D-lactate dehydrogenase (NAD+) activity"/>
    <property type="evidence" value="ECO:0007669"/>
    <property type="project" value="TreeGrafter"/>
</dbReference>
<dbReference type="AlphaFoldDB" id="A0AAN9IE89"/>
<evidence type="ECO:0000256" key="1">
    <source>
        <dbReference type="ARBA" id="ARBA00008000"/>
    </source>
</evidence>
<comment type="similarity">
    <text evidence="1">Belongs to the FAD-binding oxidoreductase/transferase type 4 family.</text>
</comment>
<evidence type="ECO:0000259" key="2">
    <source>
        <dbReference type="Pfam" id="PF01565"/>
    </source>
</evidence>
<dbReference type="Pfam" id="PF01565">
    <property type="entry name" value="FAD_binding_4"/>
    <property type="match status" value="1"/>
</dbReference>
<dbReference type="InterPro" id="IPR036318">
    <property type="entry name" value="FAD-bd_PCMH-like_sf"/>
</dbReference>
<dbReference type="Proteomes" id="UP001372338">
    <property type="component" value="Unassembled WGS sequence"/>
</dbReference>
<comment type="caution">
    <text evidence="3">The sequence shown here is derived from an EMBL/GenBank/DDBJ whole genome shotgun (WGS) entry which is preliminary data.</text>
</comment>
<keyword evidence="4" id="KW-1185">Reference proteome</keyword>
<dbReference type="PANTHER" id="PTHR11748:SF111">
    <property type="entry name" value="D-LACTATE DEHYDROGENASE, MITOCHONDRIAL-RELATED"/>
    <property type="match status" value="1"/>
</dbReference>
<accession>A0AAN9IE89</accession>
<feature type="domain" description="FAD linked oxidase N-terminal" evidence="2">
    <location>
        <begin position="106"/>
        <end position="152"/>
    </location>
</feature>
<dbReference type="GO" id="GO:0005739">
    <property type="term" value="C:mitochondrion"/>
    <property type="evidence" value="ECO:0007669"/>
    <property type="project" value="TreeGrafter"/>
</dbReference>
<evidence type="ECO:0000313" key="4">
    <source>
        <dbReference type="Proteomes" id="UP001372338"/>
    </source>
</evidence>
<gene>
    <name evidence="3" type="ORF">RIF29_14977</name>
</gene>
<name>A0AAN9IE89_CROPI</name>
<dbReference type="GO" id="GO:0004458">
    <property type="term" value="F:D-lactate dehydrogenase (cytochrome) activity"/>
    <property type="evidence" value="ECO:0007669"/>
    <property type="project" value="TreeGrafter"/>
</dbReference>
<sequence length="238" mass="25761">MGATKISHGGEELSCLSLSLNLLDLSYSLLASSQFLSPKSQNPPPFFNLSPPLATPHLLSNFRRLLQRSRNAASSFSVAISSSPFANHRRRHFPLQSQFVVVSSFLSPSPGASIGGMCATRCSGSLAVRYGTMRDNVITLKVVLPNGDIVKTASRARKSSAGSNTATSENSPAFSGCNVQFPFCEGCSRCCYCHYDVWYTELLDEVQVKAINIANGKNFPESPTLMFEFIGTVLALYS</sequence>
<dbReference type="SUPFAM" id="SSF56176">
    <property type="entry name" value="FAD-binding/transporter-associated domain-like"/>
    <property type="match status" value="1"/>
</dbReference>
<proteinExistence type="inferred from homology"/>
<dbReference type="GO" id="GO:1903457">
    <property type="term" value="P:lactate catabolic process"/>
    <property type="evidence" value="ECO:0007669"/>
    <property type="project" value="TreeGrafter"/>
</dbReference>
<dbReference type="GO" id="GO:0050660">
    <property type="term" value="F:flavin adenine dinucleotide binding"/>
    <property type="evidence" value="ECO:0007669"/>
    <property type="project" value="InterPro"/>
</dbReference>
<organism evidence="3 4">
    <name type="scientific">Crotalaria pallida</name>
    <name type="common">Smooth rattlebox</name>
    <name type="synonym">Crotalaria striata</name>
    <dbReference type="NCBI Taxonomy" id="3830"/>
    <lineage>
        <taxon>Eukaryota</taxon>
        <taxon>Viridiplantae</taxon>
        <taxon>Streptophyta</taxon>
        <taxon>Embryophyta</taxon>
        <taxon>Tracheophyta</taxon>
        <taxon>Spermatophyta</taxon>
        <taxon>Magnoliopsida</taxon>
        <taxon>eudicotyledons</taxon>
        <taxon>Gunneridae</taxon>
        <taxon>Pentapetalae</taxon>
        <taxon>rosids</taxon>
        <taxon>fabids</taxon>
        <taxon>Fabales</taxon>
        <taxon>Fabaceae</taxon>
        <taxon>Papilionoideae</taxon>
        <taxon>50 kb inversion clade</taxon>
        <taxon>genistoids sensu lato</taxon>
        <taxon>core genistoids</taxon>
        <taxon>Crotalarieae</taxon>
        <taxon>Crotalaria</taxon>
    </lineage>
</organism>
<dbReference type="PANTHER" id="PTHR11748">
    <property type="entry name" value="D-LACTATE DEHYDROGENASE"/>
    <property type="match status" value="1"/>
</dbReference>